<dbReference type="InterPro" id="IPR033644">
    <property type="entry name" value="Ferrochelatase_C"/>
</dbReference>
<evidence type="ECO:0000313" key="12">
    <source>
        <dbReference type="Proteomes" id="UP000029998"/>
    </source>
</evidence>
<dbReference type="PANTHER" id="PTHR11108">
    <property type="entry name" value="FERROCHELATASE"/>
    <property type="match status" value="1"/>
</dbReference>
<dbReference type="GO" id="GO:0006783">
    <property type="term" value="P:heme biosynthetic process"/>
    <property type="evidence" value="ECO:0007669"/>
    <property type="project" value="UniProtKB-UniRule"/>
</dbReference>
<feature type="binding site" evidence="9">
    <location>
        <position position="277"/>
    </location>
    <ligand>
        <name>Fe(2+)</name>
        <dbReference type="ChEBI" id="CHEBI:29033"/>
    </ligand>
</feature>
<comment type="catalytic activity">
    <reaction evidence="8">
        <text>Fe-coproporphyrin III + 2 H(+) = coproporphyrin III + Fe(2+)</text>
        <dbReference type="Rhea" id="RHEA:49572"/>
        <dbReference type="ChEBI" id="CHEBI:15378"/>
        <dbReference type="ChEBI" id="CHEBI:29033"/>
        <dbReference type="ChEBI" id="CHEBI:68438"/>
        <dbReference type="ChEBI" id="CHEBI:131725"/>
        <dbReference type="EC" id="4.99.1.9"/>
    </reaction>
    <physiologicalReaction direction="right-to-left" evidence="8">
        <dbReference type="Rhea" id="RHEA:49574"/>
    </physiologicalReaction>
</comment>
<comment type="function">
    <text evidence="9 10">Catalyzes the ferrous insertion into protoporphyrin IX.</text>
</comment>
<dbReference type="STRING" id="1385517.N800_09440"/>
<dbReference type="InterPro" id="IPR033659">
    <property type="entry name" value="Ferrochelatase_N"/>
</dbReference>
<dbReference type="Pfam" id="PF00762">
    <property type="entry name" value="Ferrochelatase"/>
    <property type="match status" value="1"/>
</dbReference>
<dbReference type="GO" id="GO:0046872">
    <property type="term" value="F:metal ion binding"/>
    <property type="evidence" value="ECO:0007669"/>
    <property type="project" value="UniProtKB-KW"/>
</dbReference>
<dbReference type="PANTHER" id="PTHR11108:SF1">
    <property type="entry name" value="FERROCHELATASE, MITOCHONDRIAL"/>
    <property type="match status" value="1"/>
</dbReference>
<dbReference type="GO" id="GO:0004325">
    <property type="term" value="F:ferrochelatase activity"/>
    <property type="evidence" value="ECO:0007669"/>
    <property type="project" value="UniProtKB-UniRule"/>
</dbReference>
<dbReference type="eggNOG" id="COG0276">
    <property type="taxonomic scope" value="Bacteria"/>
</dbReference>
<dbReference type="EC" id="4.98.1.1" evidence="9 10"/>
<dbReference type="NCBIfam" id="TIGR00109">
    <property type="entry name" value="hemH"/>
    <property type="match status" value="1"/>
</dbReference>
<dbReference type="PROSITE" id="PS00534">
    <property type="entry name" value="FERROCHELATASE"/>
    <property type="match status" value="1"/>
</dbReference>
<comment type="pathway">
    <text evidence="9 10">Porphyrin-containing compound metabolism; protoheme biosynthesis; protoheme from protoporphyrin-IX: step 1/1.</text>
</comment>
<keyword evidence="7 9" id="KW-0627">Porphyrin biosynthesis</keyword>
<dbReference type="GO" id="GO:0005737">
    <property type="term" value="C:cytoplasm"/>
    <property type="evidence" value="ECO:0007669"/>
    <property type="project" value="UniProtKB-SubCell"/>
</dbReference>
<dbReference type="Gene3D" id="3.40.50.1400">
    <property type="match status" value="2"/>
</dbReference>
<evidence type="ECO:0000256" key="10">
    <source>
        <dbReference type="RuleBase" id="RU000607"/>
    </source>
</evidence>
<dbReference type="SUPFAM" id="SSF53800">
    <property type="entry name" value="Chelatase"/>
    <property type="match status" value="1"/>
</dbReference>
<dbReference type="EMBL" id="AVPU01000036">
    <property type="protein sequence ID" value="KGM53242.1"/>
    <property type="molecule type" value="Genomic_DNA"/>
</dbReference>
<dbReference type="Proteomes" id="UP000029998">
    <property type="component" value="Unassembled WGS sequence"/>
</dbReference>
<keyword evidence="4 9" id="KW-0408">Iron</keyword>
<dbReference type="CDD" id="cd03411">
    <property type="entry name" value="Ferrochelatase_N"/>
    <property type="match status" value="1"/>
</dbReference>
<sequence length="325" mass="35307">MTSSDPASDTTVFLVNLGTPDAPTAPAVARFLREFLLDPRVVAIPRLLWQPLLQRVILPRRSPVVAEKYAQVWLPGEDGGSPLTAYTRRLARGVQARLPGMKVVEAMRYGNPSLVTALQAERAAGTPRVLVLPMYPQYSTTTTLSVEDAVAQVPDLAVRTVRDYHLDPQWVAAVAESARAHRAANGVGEHLVFSFHGLPQRLVDRGDPYARQCEAGARAIAHALGLADDAWTLSYQSRFGKEKWLEPATDKALKALTDRGVRTIDVIAPGFSVDCLETLEEVAIGLAEQVAHAGGTLRYIPCLNDSPAHADVIAALVRRELAAWT</sequence>
<comment type="similarity">
    <text evidence="1 9 10">Belongs to the ferrochelatase family.</text>
</comment>
<dbReference type="InterPro" id="IPR001015">
    <property type="entry name" value="Ferrochelatase"/>
</dbReference>
<keyword evidence="3 9" id="KW-0479">Metal-binding</keyword>
<evidence type="ECO:0000256" key="7">
    <source>
        <dbReference type="ARBA" id="ARBA00023244"/>
    </source>
</evidence>
<keyword evidence="2 9" id="KW-0963">Cytoplasm</keyword>
<comment type="subcellular location">
    <subcellularLocation>
        <location evidence="9 10">Cytoplasm</location>
    </subcellularLocation>
</comment>
<evidence type="ECO:0000256" key="8">
    <source>
        <dbReference type="ARBA" id="ARBA00024536"/>
    </source>
</evidence>
<dbReference type="InterPro" id="IPR019772">
    <property type="entry name" value="Ferrochelatase_AS"/>
</dbReference>
<accession>A0A0A0EVR8</accession>
<dbReference type="UniPathway" id="UPA00252">
    <property type="reaction ID" value="UER00325"/>
</dbReference>
<keyword evidence="5 9" id="KW-0350">Heme biosynthesis</keyword>
<evidence type="ECO:0000256" key="4">
    <source>
        <dbReference type="ARBA" id="ARBA00023004"/>
    </source>
</evidence>
<protein>
    <recommendedName>
        <fullName evidence="9 10">Ferrochelatase</fullName>
        <ecNumber evidence="9 10">4.98.1.1</ecNumber>
    </recommendedName>
    <alternativeName>
        <fullName evidence="9">Heme synthase</fullName>
    </alternativeName>
    <alternativeName>
        <fullName evidence="9">Protoheme ferro-lyase</fullName>
    </alternativeName>
</protein>
<reference evidence="11 12" key="1">
    <citation type="submission" date="2013-08" db="EMBL/GenBank/DDBJ databases">
        <title>Genome sequencing of Lysobacter.</title>
        <authorList>
            <person name="Zhang S."/>
            <person name="Wang G."/>
        </authorList>
    </citation>
    <scope>NUCLEOTIDE SEQUENCE [LARGE SCALE GENOMIC DNA]</scope>
    <source>
        <strain evidence="11 12">GH1-9</strain>
    </source>
</reference>
<evidence type="ECO:0000313" key="11">
    <source>
        <dbReference type="EMBL" id="KGM53242.1"/>
    </source>
</evidence>
<organism evidence="11 12">
    <name type="scientific">Lysobacter daejeonensis GH1-9</name>
    <dbReference type="NCBI Taxonomy" id="1385517"/>
    <lineage>
        <taxon>Bacteria</taxon>
        <taxon>Pseudomonadati</taxon>
        <taxon>Pseudomonadota</taxon>
        <taxon>Gammaproteobacteria</taxon>
        <taxon>Lysobacterales</taxon>
        <taxon>Lysobacteraceae</taxon>
        <taxon>Aerolutibacter</taxon>
    </lineage>
</organism>
<dbReference type="OrthoDB" id="9809741at2"/>
<evidence type="ECO:0000256" key="5">
    <source>
        <dbReference type="ARBA" id="ARBA00023133"/>
    </source>
</evidence>
<dbReference type="AlphaFoldDB" id="A0A0A0EVR8"/>
<feature type="binding site" evidence="9">
    <location>
        <position position="196"/>
    </location>
    <ligand>
        <name>Fe(2+)</name>
        <dbReference type="ChEBI" id="CHEBI:29033"/>
    </ligand>
</feature>
<comment type="catalytic activity">
    <reaction evidence="9 10">
        <text>heme b + 2 H(+) = protoporphyrin IX + Fe(2+)</text>
        <dbReference type="Rhea" id="RHEA:22584"/>
        <dbReference type="ChEBI" id="CHEBI:15378"/>
        <dbReference type="ChEBI" id="CHEBI:29033"/>
        <dbReference type="ChEBI" id="CHEBI:57306"/>
        <dbReference type="ChEBI" id="CHEBI:60344"/>
        <dbReference type="EC" id="4.98.1.1"/>
    </reaction>
</comment>
<name>A0A0A0EVR8_9GAMM</name>
<gene>
    <name evidence="9" type="primary">hemH</name>
    <name evidence="11" type="ORF">N800_09440</name>
</gene>
<keyword evidence="12" id="KW-1185">Reference proteome</keyword>
<comment type="caution">
    <text evidence="11">The sequence shown here is derived from an EMBL/GenBank/DDBJ whole genome shotgun (WGS) entry which is preliminary data.</text>
</comment>
<dbReference type="CDD" id="cd00419">
    <property type="entry name" value="Ferrochelatase_C"/>
    <property type="match status" value="1"/>
</dbReference>
<dbReference type="FunFam" id="3.40.50.1400:FF:000002">
    <property type="entry name" value="Ferrochelatase"/>
    <property type="match status" value="1"/>
</dbReference>
<evidence type="ECO:0000256" key="9">
    <source>
        <dbReference type="HAMAP-Rule" id="MF_00323"/>
    </source>
</evidence>
<dbReference type="HAMAP" id="MF_00323">
    <property type="entry name" value="Ferrochelatase"/>
    <property type="match status" value="1"/>
</dbReference>
<evidence type="ECO:0000256" key="6">
    <source>
        <dbReference type="ARBA" id="ARBA00023239"/>
    </source>
</evidence>
<evidence type="ECO:0000256" key="2">
    <source>
        <dbReference type="ARBA" id="ARBA00022490"/>
    </source>
</evidence>
<evidence type="ECO:0000256" key="3">
    <source>
        <dbReference type="ARBA" id="ARBA00022723"/>
    </source>
</evidence>
<proteinExistence type="inferred from homology"/>
<evidence type="ECO:0000256" key="1">
    <source>
        <dbReference type="ARBA" id="ARBA00007718"/>
    </source>
</evidence>
<keyword evidence="6 9" id="KW-0456">Lyase</keyword>
<dbReference type="RefSeq" id="WP_036139754.1">
    <property type="nucleotide sequence ID" value="NZ_AVPU01000036.1"/>
</dbReference>